<evidence type="ECO:0000256" key="12">
    <source>
        <dbReference type="ARBA" id="ARBA00029354"/>
    </source>
</evidence>
<dbReference type="GO" id="GO:0000287">
    <property type="term" value="F:magnesium ion binding"/>
    <property type="evidence" value="ECO:0007669"/>
    <property type="project" value="UniProtKB-UniRule"/>
</dbReference>
<evidence type="ECO:0000313" key="15">
    <source>
        <dbReference type="EMBL" id="SQB64501.1"/>
    </source>
</evidence>
<keyword evidence="2 13" id="KW-0963">Cytoplasm</keyword>
<keyword evidence="9 13" id="KW-0238">DNA-binding</keyword>
<keyword evidence="10 13" id="KW-0233">DNA recombination</keyword>
<feature type="active site" evidence="13">
    <location>
        <position position="141"/>
    </location>
</feature>
<dbReference type="Gene3D" id="3.30.420.10">
    <property type="entry name" value="Ribonuclease H-like superfamily/Ribonuclease H"/>
    <property type="match status" value="1"/>
</dbReference>
<feature type="binding site" evidence="13">
    <location>
        <position position="7"/>
    </location>
    <ligand>
        <name>Mg(2+)</name>
        <dbReference type="ChEBI" id="CHEBI:18420"/>
        <label>1</label>
    </ligand>
</feature>
<keyword evidence="11 13" id="KW-0234">DNA repair</keyword>
<dbReference type="GO" id="GO:0048476">
    <property type="term" value="C:Holliday junction resolvase complex"/>
    <property type="evidence" value="ECO:0007669"/>
    <property type="project" value="UniProtKB-UniRule"/>
</dbReference>
<dbReference type="GO" id="GO:0006281">
    <property type="term" value="P:DNA repair"/>
    <property type="evidence" value="ECO:0007669"/>
    <property type="project" value="UniProtKB-UniRule"/>
</dbReference>
<dbReference type="GO" id="GO:0006310">
    <property type="term" value="P:DNA recombination"/>
    <property type="evidence" value="ECO:0007669"/>
    <property type="project" value="UniProtKB-UniRule"/>
</dbReference>
<dbReference type="InterPro" id="IPR020563">
    <property type="entry name" value="X-over_junc_endoDNase_Mg_BS"/>
</dbReference>
<evidence type="ECO:0000256" key="2">
    <source>
        <dbReference type="ARBA" id="ARBA00022490"/>
    </source>
</evidence>
<dbReference type="InterPro" id="IPR012337">
    <property type="entry name" value="RNaseH-like_sf"/>
</dbReference>
<comment type="similarity">
    <text evidence="1 13">Belongs to the RuvC family.</text>
</comment>
<organism evidence="15 16">
    <name type="scientific">Mobiluncus curtisii</name>
    <dbReference type="NCBI Taxonomy" id="2051"/>
    <lineage>
        <taxon>Bacteria</taxon>
        <taxon>Bacillati</taxon>
        <taxon>Actinomycetota</taxon>
        <taxon>Actinomycetes</taxon>
        <taxon>Actinomycetales</taxon>
        <taxon>Actinomycetaceae</taxon>
        <taxon>Mobiluncus</taxon>
    </lineage>
</organism>
<dbReference type="InterPro" id="IPR002176">
    <property type="entry name" value="X-over_junc_endoDNase_RuvC"/>
</dbReference>
<dbReference type="PROSITE" id="PS01321">
    <property type="entry name" value="RUVC"/>
    <property type="match status" value="1"/>
</dbReference>
<dbReference type="PANTHER" id="PTHR30194">
    <property type="entry name" value="CROSSOVER JUNCTION ENDODEOXYRIBONUCLEASE RUVC"/>
    <property type="match status" value="1"/>
</dbReference>
<dbReference type="PRINTS" id="PR00696">
    <property type="entry name" value="RSOLVASERUVC"/>
</dbReference>
<evidence type="ECO:0000256" key="13">
    <source>
        <dbReference type="HAMAP-Rule" id="MF_00034"/>
    </source>
</evidence>
<evidence type="ECO:0000256" key="4">
    <source>
        <dbReference type="ARBA" id="ARBA00022723"/>
    </source>
</evidence>
<dbReference type="EMBL" id="UASJ01000001">
    <property type="protein sequence ID" value="SQB64501.1"/>
    <property type="molecule type" value="Genomic_DNA"/>
</dbReference>
<proteinExistence type="inferred from homology"/>
<sequence>MRVLGIDPGITRCGIGVVDFDTSRRCTLVYVDVVRSDPNTATQFRLLKISQGVAEAINRFQPDIVALERPFAKENRQSVATTMQAMGIAMVEAARQGLPVAVHTPSEVKAAVSGNGSASKAQVQAMVARILRLDKPPKPADAADALAIAITQAWRGTGILGAGADGDFSISLSGKVKTAAGTHLTAAQRLWAEAEAKTRRSGAVDPRRHQKPL</sequence>
<evidence type="ECO:0000256" key="6">
    <source>
        <dbReference type="ARBA" id="ARBA00022763"/>
    </source>
</evidence>
<comment type="cofactor">
    <cofactor evidence="13">
        <name>Mg(2+)</name>
        <dbReference type="ChEBI" id="CHEBI:18420"/>
    </cofactor>
    <text evidence="13">Binds 2 Mg(2+) ion per subunit.</text>
</comment>
<dbReference type="OMA" id="AICHIWR"/>
<dbReference type="HAMAP" id="MF_00034">
    <property type="entry name" value="RuvC"/>
    <property type="match status" value="1"/>
</dbReference>
<dbReference type="RefSeq" id="WP_013189575.1">
    <property type="nucleotide sequence ID" value="NZ_CP068112.1"/>
</dbReference>
<keyword evidence="7 13" id="KW-0378">Hydrolase</keyword>
<feature type="active site" evidence="13">
    <location>
        <position position="7"/>
    </location>
</feature>
<evidence type="ECO:0000256" key="7">
    <source>
        <dbReference type="ARBA" id="ARBA00022801"/>
    </source>
</evidence>
<dbReference type="GO" id="GO:0003677">
    <property type="term" value="F:DNA binding"/>
    <property type="evidence" value="ECO:0007669"/>
    <property type="project" value="UniProtKB-KW"/>
</dbReference>
<dbReference type="PANTHER" id="PTHR30194:SF3">
    <property type="entry name" value="CROSSOVER JUNCTION ENDODEOXYRIBONUCLEASE RUVC"/>
    <property type="match status" value="1"/>
</dbReference>
<name>A0A2X2YNM5_9ACTO</name>
<dbReference type="InterPro" id="IPR036397">
    <property type="entry name" value="RNaseH_sf"/>
</dbReference>
<dbReference type="FunFam" id="3.30.420.10:FF:000002">
    <property type="entry name" value="Crossover junction endodeoxyribonuclease RuvC"/>
    <property type="match status" value="1"/>
</dbReference>
<evidence type="ECO:0000256" key="1">
    <source>
        <dbReference type="ARBA" id="ARBA00009518"/>
    </source>
</evidence>
<dbReference type="NCBIfam" id="TIGR00228">
    <property type="entry name" value="ruvC"/>
    <property type="match status" value="1"/>
</dbReference>
<comment type="catalytic activity">
    <reaction evidence="12 13">
        <text>Endonucleolytic cleavage at a junction such as a reciprocal single-stranded crossover between two homologous DNA duplexes (Holliday junction).</text>
        <dbReference type="EC" id="3.1.21.10"/>
    </reaction>
</comment>
<dbReference type="CDD" id="cd16962">
    <property type="entry name" value="RuvC"/>
    <property type="match status" value="1"/>
</dbReference>
<evidence type="ECO:0000256" key="8">
    <source>
        <dbReference type="ARBA" id="ARBA00022842"/>
    </source>
</evidence>
<feature type="active site" evidence="13">
    <location>
        <position position="68"/>
    </location>
</feature>
<evidence type="ECO:0000256" key="9">
    <source>
        <dbReference type="ARBA" id="ARBA00023125"/>
    </source>
</evidence>
<dbReference type="GO" id="GO:0008821">
    <property type="term" value="F:crossover junction DNA endonuclease activity"/>
    <property type="evidence" value="ECO:0007669"/>
    <property type="project" value="UniProtKB-UniRule"/>
</dbReference>
<evidence type="ECO:0000256" key="5">
    <source>
        <dbReference type="ARBA" id="ARBA00022759"/>
    </source>
</evidence>
<gene>
    <name evidence="13 15" type="primary">ruvC</name>
    <name evidence="15" type="ORF">NCTC11820_00849</name>
</gene>
<comment type="function">
    <text evidence="13">The RuvA-RuvB-RuvC complex processes Holliday junction (HJ) DNA during genetic recombination and DNA repair. Endonuclease that resolves HJ intermediates. Cleaves cruciform DNA by making single-stranded nicks across the HJ at symmetrical positions within the homologous arms, yielding a 5'-phosphate and a 3'-hydroxyl group; requires a central core of homology in the junction. The consensus cleavage sequence is 5'-(A/T)TT(C/G)-3'. Cleavage occurs on the 3'-side of the TT dinucleotide at the point of strand exchange. HJ branch migration catalyzed by RuvA-RuvB allows RuvC to scan DNA until it finds its consensus sequence, where it cleaves and resolves the cruciform DNA.</text>
</comment>
<dbReference type="GeneID" id="55565845"/>
<evidence type="ECO:0000313" key="16">
    <source>
        <dbReference type="Proteomes" id="UP000250245"/>
    </source>
</evidence>
<comment type="subunit">
    <text evidence="13">Homodimer which binds Holliday junction (HJ) DNA. The HJ becomes 2-fold symmetrical on binding to RuvC with unstacked arms; it has a different conformation from HJ DNA in complex with RuvA. In the full resolvosome a probable DNA-RuvA(4)-RuvB(12)-RuvC(2) complex forms which resolves the HJ.</text>
</comment>
<dbReference type="GO" id="GO:0005737">
    <property type="term" value="C:cytoplasm"/>
    <property type="evidence" value="ECO:0007669"/>
    <property type="project" value="UniProtKB-SubCell"/>
</dbReference>
<keyword evidence="4 13" id="KW-0479">Metal-binding</keyword>
<protein>
    <recommendedName>
        <fullName evidence="13 14">Crossover junction endodeoxyribonuclease RuvC</fullName>
        <ecNumber evidence="13 14">3.1.21.10</ecNumber>
    </recommendedName>
    <alternativeName>
        <fullName evidence="13">Holliday junction nuclease RuvC</fullName>
    </alternativeName>
    <alternativeName>
        <fullName evidence="13">Holliday junction resolvase RuvC</fullName>
    </alternativeName>
</protein>
<keyword evidence="8 13" id="KW-0460">Magnesium</keyword>
<evidence type="ECO:0000256" key="10">
    <source>
        <dbReference type="ARBA" id="ARBA00023172"/>
    </source>
</evidence>
<evidence type="ECO:0000256" key="11">
    <source>
        <dbReference type="ARBA" id="ARBA00023204"/>
    </source>
</evidence>
<keyword evidence="3 13" id="KW-0540">Nuclease</keyword>
<keyword evidence="6 13" id="KW-0227">DNA damage</keyword>
<comment type="subcellular location">
    <subcellularLocation>
        <location evidence="13">Cytoplasm</location>
    </subcellularLocation>
</comment>
<dbReference type="SUPFAM" id="SSF53098">
    <property type="entry name" value="Ribonuclease H-like"/>
    <property type="match status" value="1"/>
</dbReference>
<dbReference type="EC" id="3.1.21.10" evidence="13 14"/>
<reference evidence="15 16" key="1">
    <citation type="submission" date="2018-06" db="EMBL/GenBank/DDBJ databases">
        <authorList>
            <consortium name="Pathogen Informatics"/>
            <person name="Doyle S."/>
        </authorList>
    </citation>
    <scope>NUCLEOTIDE SEQUENCE [LARGE SCALE GENOMIC DNA]</scope>
    <source>
        <strain evidence="15 16">NCTC11820</strain>
    </source>
</reference>
<evidence type="ECO:0000256" key="3">
    <source>
        <dbReference type="ARBA" id="ARBA00022722"/>
    </source>
</evidence>
<feature type="binding site" evidence="13">
    <location>
        <position position="141"/>
    </location>
    <ligand>
        <name>Mg(2+)</name>
        <dbReference type="ChEBI" id="CHEBI:18420"/>
        <label>1</label>
    </ligand>
</feature>
<dbReference type="Pfam" id="PF02075">
    <property type="entry name" value="RuvC"/>
    <property type="match status" value="1"/>
</dbReference>
<evidence type="ECO:0000256" key="14">
    <source>
        <dbReference type="NCBIfam" id="TIGR00228"/>
    </source>
</evidence>
<keyword evidence="5 13" id="KW-0255">Endonuclease</keyword>
<accession>A0A2X2YNM5</accession>
<dbReference type="AlphaFoldDB" id="A0A2X2YNM5"/>
<dbReference type="Proteomes" id="UP000250245">
    <property type="component" value="Unassembled WGS sequence"/>
</dbReference>
<feature type="binding site" evidence="13">
    <location>
        <position position="68"/>
    </location>
    <ligand>
        <name>Mg(2+)</name>
        <dbReference type="ChEBI" id="CHEBI:18420"/>
        <label>2</label>
    </ligand>
</feature>